<feature type="chain" id="PRO_5001454419" description="Aldose 1-epimerase" evidence="2">
    <location>
        <begin position="20"/>
        <end position="408"/>
    </location>
</feature>
<dbReference type="Pfam" id="PF01263">
    <property type="entry name" value="Aldose_epim"/>
    <property type="match status" value="1"/>
</dbReference>
<dbReference type="eggNOG" id="KOG1604">
    <property type="taxonomic scope" value="Eukaryota"/>
</dbReference>
<dbReference type="InterPro" id="IPR014718">
    <property type="entry name" value="GH-type_carb-bd"/>
</dbReference>
<dbReference type="GO" id="GO:0030246">
    <property type="term" value="F:carbohydrate binding"/>
    <property type="evidence" value="ECO:0007669"/>
    <property type="project" value="InterPro"/>
</dbReference>
<dbReference type="AlphaFoldDB" id="A0A010Q0B7"/>
<dbReference type="OrthoDB" id="274691at2759"/>
<dbReference type="InterPro" id="IPR008183">
    <property type="entry name" value="Aldose_1/G6P_1-epimerase"/>
</dbReference>
<gene>
    <name evidence="3" type="ORF">CFIO01_05587</name>
</gene>
<accession>A0A010Q0B7</accession>
<dbReference type="Proteomes" id="UP000020467">
    <property type="component" value="Unassembled WGS sequence"/>
</dbReference>
<comment type="caution">
    <text evidence="3">The sequence shown here is derived from an EMBL/GenBank/DDBJ whole genome shotgun (WGS) entry which is preliminary data.</text>
</comment>
<evidence type="ECO:0000256" key="1">
    <source>
        <dbReference type="SAM" id="MobiDB-lite"/>
    </source>
</evidence>
<dbReference type="STRING" id="1445577.A0A010Q0B7"/>
<dbReference type="GO" id="GO:0033499">
    <property type="term" value="P:galactose catabolic process via UDP-galactose, Leloir pathway"/>
    <property type="evidence" value="ECO:0007669"/>
    <property type="project" value="TreeGrafter"/>
</dbReference>
<proteinExistence type="predicted"/>
<dbReference type="HOGENOM" id="CLU_031753_0_1_1"/>
<protein>
    <recommendedName>
        <fullName evidence="5">Aldose 1-epimerase</fullName>
    </recommendedName>
</protein>
<evidence type="ECO:0008006" key="5">
    <source>
        <dbReference type="Google" id="ProtNLM"/>
    </source>
</evidence>
<dbReference type="GO" id="GO:0006006">
    <property type="term" value="P:glucose metabolic process"/>
    <property type="evidence" value="ECO:0007669"/>
    <property type="project" value="TreeGrafter"/>
</dbReference>
<evidence type="ECO:0000256" key="2">
    <source>
        <dbReference type="SAM" id="SignalP"/>
    </source>
</evidence>
<dbReference type="GO" id="GO:0004034">
    <property type="term" value="F:aldose 1-epimerase activity"/>
    <property type="evidence" value="ECO:0007669"/>
    <property type="project" value="TreeGrafter"/>
</dbReference>
<dbReference type="SUPFAM" id="SSF74650">
    <property type="entry name" value="Galactose mutarotase-like"/>
    <property type="match status" value="1"/>
</dbReference>
<evidence type="ECO:0000313" key="4">
    <source>
        <dbReference type="Proteomes" id="UP000020467"/>
    </source>
</evidence>
<dbReference type="Gene3D" id="2.70.98.10">
    <property type="match status" value="1"/>
</dbReference>
<feature type="signal peptide" evidence="2">
    <location>
        <begin position="1"/>
        <end position="19"/>
    </location>
</feature>
<keyword evidence="4" id="KW-1185">Reference proteome</keyword>
<dbReference type="KEGG" id="cfj:CFIO01_05587"/>
<dbReference type="InterPro" id="IPR011013">
    <property type="entry name" value="Gal_mutarotase_sf_dom"/>
</dbReference>
<name>A0A010Q0B7_9PEZI</name>
<sequence>MKFLALTTTIFAAAKSVWTRGSPFAVLSALWATNHEGKYIIESEGIRLAFTNHGAAVTNLWINNTHGEEIDIVLGLDNGDDYAKLTSNPYLNGVIGTELQCRMASPIPYGSKKKGRIKLLMKAVRTRKVWPNAHNRTSTFNGGDEGWGRQTWDVAVHINNSITFLMFDRQWNGFPGVFASCLTHTVTPYEWRIAFGVTPLLFAGPINLSQQVFFNLDGFRYPPKPVSTTFRESNSNTSSTQVRRPPSHQLQLPSSGMRFAMDPQGIPTGDLLSNRKGGEFDFWSSAKTMLDGWRGLNDVFAISHTYPEHKMTNPAAILSSTHSGISLSLYTDQDALRVHTWGGSNEVKKLKLGQGGGEIPQHAAISLEMQNWPDSVNHPEWQNRKTIWGADGLYTSFATYKFSVQGKS</sequence>
<organism evidence="3 4">
    <name type="scientific">Colletotrichum fioriniae PJ7</name>
    <dbReference type="NCBI Taxonomy" id="1445577"/>
    <lineage>
        <taxon>Eukaryota</taxon>
        <taxon>Fungi</taxon>
        <taxon>Dikarya</taxon>
        <taxon>Ascomycota</taxon>
        <taxon>Pezizomycotina</taxon>
        <taxon>Sordariomycetes</taxon>
        <taxon>Hypocreomycetidae</taxon>
        <taxon>Glomerellales</taxon>
        <taxon>Glomerellaceae</taxon>
        <taxon>Colletotrichum</taxon>
        <taxon>Colletotrichum acutatum species complex</taxon>
    </lineage>
</organism>
<dbReference type="PANTHER" id="PTHR10091:SF6">
    <property type="entry name" value="1-EPIMERASE, PUTATIVE (AFU_ORTHOLOGUE AFUA_3G13240)-RELATED"/>
    <property type="match status" value="1"/>
</dbReference>
<dbReference type="EMBL" id="JARH01001073">
    <property type="protein sequence ID" value="EXF73227.1"/>
    <property type="molecule type" value="Genomic_DNA"/>
</dbReference>
<feature type="region of interest" description="Disordered" evidence="1">
    <location>
        <begin position="227"/>
        <end position="249"/>
    </location>
</feature>
<evidence type="ECO:0000313" key="3">
    <source>
        <dbReference type="EMBL" id="EXF73227.1"/>
    </source>
</evidence>
<dbReference type="PANTHER" id="PTHR10091">
    <property type="entry name" value="ALDOSE-1-EPIMERASE"/>
    <property type="match status" value="1"/>
</dbReference>
<keyword evidence="2" id="KW-0732">Signal</keyword>
<reference evidence="3 4" key="1">
    <citation type="submission" date="2014-02" db="EMBL/GenBank/DDBJ databases">
        <title>The genome sequence of Colletotrichum fioriniae PJ7.</title>
        <authorList>
            <person name="Baroncelli R."/>
            <person name="Thon M.R."/>
        </authorList>
    </citation>
    <scope>NUCLEOTIDE SEQUENCE [LARGE SCALE GENOMIC DNA]</scope>
    <source>
        <strain evidence="3 4">PJ7</strain>
    </source>
</reference>